<sequence>MLAYYLRLGLRSLRRNPMLTSLMVLAIGFGVAASMTTYAVFRAVSGNPIPDKSAQLYKPLIDNWGHANGRTSDDPPNAMDYTDAAALMKDGKGVMQTVSYPLGLSVIPADPKAKPFRVYGYATYADFFPMFGVPFKYGGAWPADDDARHAPVAVIGEKINQRLFGGANSVGRSIDIEGNRYRIAGVTRAWNPQPRFYDVNNTGGFAADPPEVWIPFTRAVDLQIPTWGNNNCNGRVAPGWDGWLHSECIWLSYWVELPDAAAAARYKNYLHAYAAQQQQAGRFDWAPNVRLYNVTQWLADQHVVPQESQVSLLVAMGFLVVCLVNTIGLLLAKFMRRAPEIGVRRALGASRGEVYRQFLAEAAMVGVAGGVLGLLLTAGGVLGIGMVFDPDIARLARVDVSLIALTLLVAVVATVLAAFYPTWRAARVQPAWQLKSN</sequence>
<dbReference type="STRING" id="1543381.LF63_0103810"/>
<feature type="domain" description="ABC3 transporter permease C-terminal" evidence="7">
    <location>
        <begin position="314"/>
        <end position="430"/>
    </location>
</feature>
<accession>A0A099CYC1</accession>
<feature type="transmembrane region" description="Helical" evidence="6">
    <location>
        <begin position="400"/>
        <end position="420"/>
    </location>
</feature>
<reference evidence="9 11" key="1">
    <citation type="submission" date="2014-09" db="EMBL/GenBank/DDBJ databases">
        <title>Xanthomonadaceae 3.5X direct submission.</title>
        <authorList>
            <person name="Fang T."/>
            <person name="Wang H."/>
        </authorList>
    </citation>
    <scope>NUCLEOTIDE SEQUENCE [LARGE SCALE GENOMIC DNA]</scope>
    <source>
        <strain evidence="9 11">3.5X</strain>
    </source>
</reference>
<dbReference type="Proteomes" id="UP000029708">
    <property type="component" value="Unassembled WGS sequence"/>
</dbReference>
<evidence type="ECO:0000256" key="4">
    <source>
        <dbReference type="ARBA" id="ARBA00022989"/>
    </source>
</evidence>
<evidence type="ECO:0000259" key="7">
    <source>
        <dbReference type="Pfam" id="PF02687"/>
    </source>
</evidence>
<evidence type="ECO:0000256" key="1">
    <source>
        <dbReference type="ARBA" id="ARBA00004651"/>
    </source>
</evidence>
<feature type="transmembrane region" description="Helical" evidence="6">
    <location>
        <begin position="310"/>
        <end position="332"/>
    </location>
</feature>
<dbReference type="Pfam" id="PF12704">
    <property type="entry name" value="MacB_PCD"/>
    <property type="match status" value="1"/>
</dbReference>
<dbReference type="EMBL" id="JROI01000008">
    <property type="protein sequence ID" value="KGI78587.1"/>
    <property type="molecule type" value="Genomic_DNA"/>
</dbReference>
<dbReference type="PANTHER" id="PTHR30572:SF18">
    <property type="entry name" value="ABC-TYPE MACROLIDE FAMILY EXPORT SYSTEM PERMEASE COMPONENT 2"/>
    <property type="match status" value="1"/>
</dbReference>
<proteinExistence type="predicted"/>
<feature type="transmembrane region" description="Helical" evidence="6">
    <location>
        <begin position="358"/>
        <end position="388"/>
    </location>
</feature>
<evidence type="ECO:0000256" key="5">
    <source>
        <dbReference type="ARBA" id="ARBA00023136"/>
    </source>
</evidence>
<keyword evidence="11" id="KW-1185">Reference proteome</keyword>
<organism evidence="9 11">
    <name type="scientific">Oleiagrimonas soli</name>
    <dbReference type="NCBI Taxonomy" id="1543381"/>
    <lineage>
        <taxon>Bacteria</taxon>
        <taxon>Pseudomonadati</taxon>
        <taxon>Pseudomonadota</taxon>
        <taxon>Gammaproteobacteria</taxon>
        <taxon>Lysobacterales</taxon>
        <taxon>Rhodanobacteraceae</taxon>
        <taxon>Oleiagrimonas</taxon>
    </lineage>
</organism>
<comment type="caution">
    <text evidence="9">The sequence shown here is derived from an EMBL/GenBank/DDBJ whole genome shotgun (WGS) entry which is preliminary data.</text>
</comment>
<dbReference type="RefSeq" id="WP_043099757.1">
    <property type="nucleotide sequence ID" value="NZ_JACHET010000001.1"/>
</dbReference>
<evidence type="ECO:0000313" key="12">
    <source>
        <dbReference type="Proteomes" id="UP000560000"/>
    </source>
</evidence>
<dbReference type="HOGENOM" id="CLU_625346_0_0_6"/>
<dbReference type="Pfam" id="PF02687">
    <property type="entry name" value="FtsX"/>
    <property type="match status" value="1"/>
</dbReference>
<dbReference type="PANTHER" id="PTHR30572">
    <property type="entry name" value="MEMBRANE COMPONENT OF TRANSPORTER-RELATED"/>
    <property type="match status" value="1"/>
</dbReference>
<reference evidence="10 12" key="2">
    <citation type="submission" date="2020-08" db="EMBL/GenBank/DDBJ databases">
        <title>Genomic Encyclopedia of Type Strains, Phase IV (KMG-IV): sequencing the most valuable type-strain genomes for metagenomic binning, comparative biology and taxonomic classification.</title>
        <authorList>
            <person name="Goeker M."/>
        </authorList>
    </citation>
    <scope>NUCLEOTIDE SEQUENCE [LARGE SCALE GENOMIC DNA]</scope>
    <source>
        <strain evidence="10 12">DSM 107085</strain>
    </source>
</reference>
<evidence type="ECO:0000256" key="3">
    <source>
        <dbReference type="ARBA" id="ARBA00022692"/>
    </source>
</evidence>
<evidence type="ECO:0000313" key="10">
    <source>
        <dbReference type="EMBL" id="MBB6184124.1"/>
    </source>
</evidence>
<protein>
    <submittedName>
        <fullName evidence="9">Peptide ABC transporter permease</fullName>
    </submittedName>
    <submittedName>
        <fullName evidence="10">Putative ABC transport system permease protein</fullName>
    </submittedName>
</protein>
<evidence type="ECO:0000313" key="9">
    <source>
        <dbReference type="EMBL" id="KGI78587.1"/>
    </source>
</evidence>
<evidence type="ECO:0000256" key="6">
    <source>
        <dbReference type="SAM" id="Phobius"/>
    </source>
</evidence>
<dbReference type="InterPro" id="IPR003838">
    <property type="entry name" value="ABC3_permease_C"/>
</dbReference>
<feature type="transmembrane region" description="Helical" evidence="6">
    <location>
        <begin position="21"/>
        <end position="41"/>
    </location>
</feature>
<dbReference type="GO" id="GO:0022857">
    <property type="term" value="F:transmembrane transporter activity"/>
    <property type="evidence" value="ECO:0007669"/>
    <property type="project" value="TreeGrafter"/>
</dbReference>
<dbReference type="InterPro" id="IPR025857">
    <property type="entry name" value="MacB_PCD"/>
</dbReference>
<keyword evidence="2" id="KW-1003">Cell membrane</keyword>
<feature type="domain" description="MacB-like periplasmic core" evidence="8">
    <location>
        <begin position="20"/>
        <end position="263"/>
    </location>
</feature>
<dbReference type="AlphaFoldDB" id="A0A099CYC1"/>
<comment type="subcellular location">
    <subcellularLocation>
        <location evidence="1">Cell membrane</location>
        <topology evidence="1">Multi-pass membrane protein</topology>
    </subcellularLocation>
</comment>
<evidence type="ECO:0000256" key="2">
    <source>
        <dbReference type="ARBA" id="ARBA00022475"/>
    </source>
</evidence>
<gene>
    <name evidence="10" type="ORF">HNQ86_001469</name>
    <name evidence="9" type="ORF">LF63_0103810</name>
</gene>
<dbReference type="GO" id="GO:0005886">
    <property type="term" value="C:plasma membrane"/>
    <property type="evidence" value="ECO:0007669"/>
    <property type="project" value="UniProtKB-SubCell"/>
</dbReference>
<keyword evidence="5 6" id="KW-0472">Membrane</keyword>
<keyword evidence="4 6" id="KW-1133">Transmembrane helix</keyword>
<dbReference type="InterPro" id="IPR050250">
    <property type="entry name" value="Macrolide_Exporter_MacB"/>
</dbReference>
<dbReference type="OrthoDB" id="8735006at2"/>
<evidence type="ECO:0000259" key="8">
    <source>
        <dbReference type="Pfam" id="PF12704"/>
    </source>
</evidence>
<evidence type="ECO:0000313" key="11">
    <source>
        <dbReference type="Proteomes" id="UP000029708"/>
    </source>
</evidence>
<name>A0A099CYC1_9GAMM</name>
<dbReference type="Proteomes" id="UP000560000">
    <property type="component" value="Unassembled WGS sequence"/>
</dbReference>
<dbReference type="EMBL" id="JACHET010000001">
    <property type="protein sequence ID" value="MBB6184124.1"/>
    <property type="molecule type" value="Genomic_DNA"/>
</dbReference>
<keyword evidence="3 6" id="KW-0812">Transmembrane</keyword>